<dbReference type="EMBL" id="CAMAPF010000954">
    <property type="protein sequence ID" value="CAH9129094.1"/>
    <property type="molecule type" value="Genomic_DNA"/>
</dbReference>
<evidence type="ECO:0000313" key="1">
    <source>
        <dbReference type="EMBL" id="CAH9087487.1"/>
    </source>
</evidence>
<dbReference type="Proteomes" id="UP001152523">
    <property type="component" value="Unassembled WGS sequence"/>
</dbReference>
<reference evidence="1" key="1">
    <citation type="submission" date="2022-07" db="EMBL/GenBank/DDBJ databases">
        <authorList>
            <person name="Macas J."/>
            <person name="Novak P."/>
            <person name="Neumann P."/>
        </authorList>
    </citation>
    <scope>NUCLEOTIDE SEQUENCE</scope>
</reference>
<dbReference type="EMBL" id="CAMAPF010000058">
    <property type="protein sequence ID" value="CAH9087487.1"/>
    <property type="molecule type" value="Genomic_DNA"/>
</dbReference>
<organism evidence="1 3">
    <name type="scientific">Cuscuta epithymum</name>
    <dbReference type="NCBI Taxonomy" id="186058"/>
    <lineage>
        <taxon>Eukaryota</taxon>
        <taxon>Viridiplantae</taxon>
        <taxon>Streptophyta</taxon>
        <taxon>Embryophyta</taxon>
        <taxon>Tracheophyta</taxon>
        <taxon>Spermatophyta</taxon>
        <taxon>Magnoliopsida</taxon>
        <taxon>eudicotyledons</taxon>
        <taxon>Gunneridae</taxon>
        <taxon>Pentapetalae</taxon>
        <taxon>asterids</taxon>
        <taxon>lamiids</taxon>
        <taxon>Solanales</taxon>
        <taxon>Convolvulaceae</taxon>
        <taxon>Cuscuteae</taxon>
        <taxon>Cuscuta</taxon>
        <taxon>Cuscuta subgen. Cuscuta</taxon>
    </lineage>
</organism>
<protein>
    <submittedName>
        <fullName evidence="1">Uncharacterized protein</fullName>
    </submittedName>
</protein>
<proteinExistence type="predicted"/>
<evidence type="ECO:0000313" key="2">
    <source>
        <dbReference type="EMBL" id="CAH9129094.1"/>
    </source>
</evidence>
<gene>
    <name evidence="1" type="ORF">CEPIT_LOCUS10170</name>
    <name evidence="2" type="ORF">CEPIT_LOCUS29579</name>
</gene>
<comment type="caution">
    <text evidence="1">The sequence shown here is derived from an EMBL/GenBank/DDBJ whole genome shotgun (WGS) entry which is preliminary data.</text>
</comment>
<keyword evidence="3" id="KW-1185">Reference proteome</keyword>
<accession>A0AAV0D1N5</accession>
<evidence type="ECO:0000313" key="3">
    <source>
        <dbReference type="Proteomes" id="UP001152523"/>
    </source>
</evidence>
<sequence length="101" mass="10855">MVSYQKRHCGGATESTPPRFPLVAAGGNIPLEVDGQTSSHFPMTGQIGLVSLEVVDETSSPLLVAGKTRIFQNSVLCVLSPFSSRYCIAVYGAYHITRLAR</sequence>
<dbReference type="AlphaFoldDB" id="A0AAV0D1N5"/>
<name>A0AAV0D1N5_9ASTE</name>